<evidence type="ECO:0000256" key="2">
    <source>
        <dbReference type="ARBA" id="ARBA00009959"/>
    </source>
</evidence>
<dbReference type="GO" id="GO:0043571">
    <property type="term" value="P:maintenance of CRISPR repeat elements"/>
    <property type="evidence" value="ECO:0007669"/>
    <property type="project" value="UniProtKB-UniRule"/>
</dbReference>
<evidence type="ECO:0000256" key="3">
    <source>
        <dbReference type="ARBA" id="ARBA00022722"/>
    </source>
</evidence>
<keyword evidence="8 9" id="KW-0051">Antiviral defense</keyword>
<dbReference type="Pfam" id="PF09827">
    <property type="entry name" value="CRISPR_Cas2"/>
    <property type="match status" value="1"/>
</dbReference>
<sequence length="96" mass="10996">MLVVITYDVSTTSEGGKKRLRKVAKTCQKYGIRVQNSVFECIVDSTKLKQLKYELNAVINEKEDSLRVYRLGDNYKGKVEHIGTKEVVNMEEVIII</sequence>
<dbReference type="NCBIfam" id="TIGR01573">
    <property type="entry name" value="cas2"/>
    <property type="match status" value="1"/>
</dbReference>
<comment type="cofactor">
    <cofactor evidence="1 9">
        <name>Mg(2+)</name>
        <dbReference type="ChEBI" id="CHEBI:18420"/>
    </cofactor>
</comment>
<organism evidence="11">
    <name type="scientific">Proteinivorax hydrogeniformans</name>
    <dbReference type="NCBI Taxonomy" id="1826727"/>
    <lineage>
        <taxon>Bacteria</taxon>
        <taxon>Bacillati</taxon>
        <taxon>Bacillota</taxon>
        <taxon>Clostridia</taxon>
        <taxon>Eubacteriales</taxon>
        <taxon>Proteinivoracaceae</taxon>
        <taxon>Proteinivorax</taxon>
    </lineage>
</organism>
<comment type="subunit">
    <text evidence="9">Homodimer, forms a heterotetramer with a Cas1 homodimer.</text>
</comment>
<dbReference type="InterPro" id="IPR021127">
    <property type="entry name" value="CRISPR_associated_Cas2"/>
</dbReference>
<reference evidence="11" key="2">
    <citation type="submission" date="2024-06" db="EMBL/GenBank/DDBJ databases">
        <authorList>
            <person name="Petrova K.O."/>
            <person name="Toshchakov S.V."/>
            <person name="Boltjanskaja Y.V."/>
            <person name="Kevbrin V.V."/>
        </authorList>
    </citation>
    <scope>NUCLEOTIDE SEQUENCE</scope>
    <source>
        <strain evidence="11">Z-710</strain>
    </source>
</reference>
<protein>
    <recommendedName>
        <fullName evidence="9">CRISPR-associated endoribonuclease Cas2</fullName>
        <ecNumber evidence="9">3.1.-.-</ecNumber>
    </recommendedName>
</protein>
<evidence type="ECO:0000256" key="6">
    <source>
        <dbReference type="ARBA" id="ARBA00022801"/>
    </source>
</evidence>
<dbReference type="PANTHER" id="PTHR34405:SF3">
    <property type="entry name" value="CRISPR-ASSOCIATED ENDORIBONUCLEASE CAS2 3"/>
    <property type="match status" value="1"/>
</dbReference>
<accession>A0AAU8HXB8</accession>
<dbReference type="GO" id="GO:0004521">
    <property type="term" value="F:RNA endonuclease activity"/>
    <property type="evidence" value="ECO:0007669"/>
    <property type="project" value="UniProtKB-UniRule"/>
</dbReference>
<reference evidence="11" key="1">
    <citation type="journal article" date="2018" name="Antonie Van Leeuwenhoek">
        <title>Proteinivorax hydrogeniformans sp. nov., an anaerobic, haloalkaliphilic bacterium fermenting proteinaceous compounds with high hydrogen production.</title>
        <authorList>
            <person name="Boltyanskaya Y."/>
            <person name="Detkova E."/>
            <person name="Pimenov N."/>
            <person name="Kevbrin V."/>
        </authorList>
    </citation>
    <scope>NUCLEOTIDE SEQUENCE</scope>
    <source>
        <strain evidence="11">Z-710</strain>
    </source>
</reference>
<dbReference type="GO" id="GO:0016787">
    <property type="term" value="F:hydrolase activity"/>
    <property type="evidence" value="ECO:0007669"/>
    <property type="project" value="UniProtKB-KW"/>
</dbReference>
<evidence type="ECO:0000256" key="1">
    <source>
        <dbReference type="ARBA" id="ARBA00001946"/>
    </source>
</evidence>
<evidence type="ECO:0000256" key="4">
    <source>
        <dbReference type="ARBA" id="ARBA00022723"/>
    </source>
</evidence>
<dbReference type="EC" id="3.1.-.-" evidence="9"/>
<gene>
    <name evidence="9 11" type="primary">cas2</name>
    <name evidence="11" type="ORF">PRVXH_000949</name>
</gene>
<keyword evidence="3 9" id="KW-0540">Nuclease</keyword>
<evidence type="ECO:0000256" key="8">
    <source>
        <dbReference type="ARBA" id="ARBA00023118"/>
    </source>
</evidence>
<evidence type="ECO:0000313" key="11">
    <source>
        <dbReference type="EMBL" id="XCI29999.1"/>
    </source>
</evidence>
<dbReference type="EMBL" id="CP159485">
    <property type="protein sequence ID" value="XCI29999.1"/>
    <property type="molecule type" value="Genomic_DNA"/>
</dbReference>
<dbReference type="GO" id="GO:0046872">
    <property type="term" value="F:metal ion binding"/>
    <property type="evidence" value="ECO:0007669"/>
    <property type="project" value="UniProtKB-UniRule"/>
</dbReference>
<dbReference type="SUPFAM" id="SSF143430">
    <property type="entry name" value="TTP0101/SSO1404-like"/>
    <property type="match status" value="1"/>
</dbReference>
<keyword evidence="5 9" id="KW-0255">Endonuclease</keyword>
<evidence type="ECO:0000256" key="7">
    <source>
        <dbReference type="ARBA" id="ARBA00022842"/>
    </source>
</evidence>
<dbReference type="InterPro" id="IPR019199">
    <property type="entry name" value="Virulence_VapD/CRISPR_Cas2"/>
</dbReference>
<evidence type="ECO:0000256" key="9">
    <source>
        <dbReference type="HAMAP-Rule" id="MF_01471"/>
    </source>
</evidence>
<comment type="similarity">
    <text evidence="2 9 10">Belongs to the CRISPR-associated endoribonuclease Cas2 protein family.</text>
</comment>
<dbReference type="Gene3D" id="3.30.70.240">
    <property type="match status" value="1"/>
</dbReference>
<evidence type="ECO:0000256" key="10">
    <source>
        <dbReference type="PIRNR" id="PIRNR032582"/>
    </source>
</evidence>
<dbReference type="PIRSF" id="PIRSF032582">
    <property type="entry name" value="Cas2"/>
    <property type="match status" value="1"/>
</dbReference>
<proteinExistence type="inferred from homology"/>
<comment type="function">
    <text evidence="9">CRISPR (clustered regularly interspaced short palindromic repeat), is an adaptive immune system that provides protection against mobile genetic elements (viruses, transposable elements and conjugative plasmids). CRISPR clusters contain sequences complementary to antecedent mobile elements and target invading nucleic acids. CRISPR clusters are transcribed and processed into CRISPR RNA (crRNA). Functions as a ssRNA-specific endoribonuclease. Involved in the integration of spacer DNA into the CRISPR cassette.</text>
</comment>
<dbReference type="GO" id="GO:0051607">
    <property type="term" value="P:defense response to virus"/>
    <property type="evidence" value="ECO:0007669"/>
    <property type="project" value="UniProtKB-UniRule"/>
</dbReference>
<name>A0AAU8HXB8_9FIRM</name>
<dbReference type="CDD" id="cd09725">
    <property type="entry name" value="Cas2_I_II_III"/>
    <property type="match status" value="1"/>
</dbReference>
<keyword evidence="7 9" id="KW-0460">Magnesium</keyword>
<keyword evidence="6 9" id="KW-0378">Hydrolase</keyword>
<feature type="binding site" evidence="9">
    <location>
        <position position="8"/>
    </location>
    <ligand>
        <name>Mg(2+)</name>
        <dbReference type="ChEBI" id="CHEBI:18420"/>
        <note>catalytic</note>
    </ligand>
</feature>
<keyword evidence="4 9" id="KW-0479">Metal-binding</keyword>
<evidence type="ECO:0000256" key="5">
    <source>
        <dbReference type="ARBA" id="ARBA00022759"/>
    </source>
</evidence>
<dbReference type="AlphaFoldDB" id="A0AAU8HXB8"/>
<dbReference type="PANTHER" id="PTHR34405">
    <property type="entry name" value="CRISPR-ASSOCIATED ENDORIBONUCLEASE CAS2"/>
    <property type="match status" value="1"/>
</dbReference>
<dbReference type="HAMAP" id="MF_01471">
    <property type="entry name" value="Cas2"/>
    <property type="match status" value="1"/>
</dbReference>
<dbReference type="RefSeq" id="WP_353894543.1">
    <property type="nucleotide sequence ID" value="NZ_CP159485.1"/>
</dbReference>